<accession>A0A2P8F949</accession>
<dbReference type="Proteomes" id="UP000240978">
    <property type="component" value="Unassembled WGS sequence"/>
</dbReference>
<dbReference type="EMBL" id="PYGK01000036">
    <property type="protein sequence ID" value="PSL18256.1"/>
    <property type="molecule type" value="Genomic_DNA"/>
</dbReference>
<dbReference type="Gene3D" id="2.180.10.10">
    <property type="entry name" value="RHS repeat-associated core"/>
    <property type="match status" value="1"/>
</dbReference>
<dbReference type="NCBIfam" id="TIGR03696">
    <property type="entry name" value="Rhs_assc_core"/>
    <property type="match status" value="1"/>
</dbReference>
<comment type="caution">
    <text evidence="1">The sequence shown here is derived from an EMBL/GenBank/DDBJ whole genome shotgun (WGS) entry which is preliminary data.</text>
</comment>
<reference evidence="1 2" key="1">
    <citation type="submission" date="2018-03" db="EMBL/GenBank/DDBJ databases">
        <title>Genomic Encyclopedia of Archaeal and Bacterial Type Strains, Phase II (KMG-II): from individual species to whole genera.</title>
        <authorList>
            <person name="Goeker M."/>
        </authorList>
    </citation>
    <scope>NUCLEOTIDE SEQUENCE [LARGE SCALE GENOMIC DNA]</scope>
    <source>
        <strain evidence="1 2">DSM 18107</strain>
    </source>
</reference>
<sequence length="308" mass="33890">MKGEGNQQDYGMRVYDPRIAKFLSVDPLTPKYPELTPYQFASNRPIDGVDIDGLEWGPPMKFDPKTRKWVVDGDAAIAIHTHPNNLLGLVIAADILVTKGWLSRAFMGVQAASVFEHNTAKTPEAKALQKERTNEAFTQVFLSWGVSKIIGTTIRLLPLAKEIKYLFRGTSEGYEGSRATQITASTPTSTDPAKATIFALRSKEFGNGILQIVLPKNLQNVEVGATSNVLGELESEVVVGLKPAELTSRAEFTITADEARNILGNMGIKLPARVKLDDISNLLRETPQMTQSQIDEFYKQAASLKVKK</sequence>
<dbReference type="AlphaFoldDB" id="A0A2P8F949"/>
<keyword evidence="2" id="KW-1185">Reference proteome</keyword>
<name>A0A2P8F949_9BACT</name>
<evidence type="ECO:0000313" key="1">
    <source>
        <dbReference type="EMBL" id="PSL18256.1"/>
    </source>
</evidence>
<proteinExistence type="predicted"/>
<gene>
    <name evidence="1" type="ORF">CLV42_1366</name>
</gene>
<dbReference type="InterPro" id="IPR022385">
    <property type="entry name" value="Rhs_assc_core"/>
</dbReference>
<organism evidence="1 2">
    <name type="scientific">Chitinophaga ginsengisoli</name>
    <dbReference type="NCBI Taxonomy" id="363837"/>
    <lineage>
        <taxon>Bacteria</taxon>
        <taxon>Pseudomonadati</taxon>
        <taxon>Bacteroidota</taxon>
        <taxon>Chitinophagia</taxon>
        <taxon>Chitinophagales</taxon>
        <taxon>Chitinophagaceae</taxon>
        <taxon>Chitinophaga</taxon>
    </lineage>
</organism>
<protein>
    <submittedName>
        <fullName evidence="1">RHS repeat-associated protein</fullName>
    </submittedName>
</protein>
<evidence type="ECO:0000313" key="2">
    <source>
        <dbReference type="Proteomes" id="UP000240978"/>
    </source>
</evidence>